<proteinExistence type="predicted"/>
<dbReference type="Gene3D" id="2.60.40.10">
    <property type="entry name" value="Immunoglobulins"/>
    <property type="match status" value="1"/>
</dbReference>
<evidence type="ECO:0000259" key="10">
    <source>
        <dbReference type="Pfam" id="PF20623"/>
    </source>
</evidence>
<dbReference type="Pfam" id="PF20623">
    <property type="entry name" value="Sgo0707_N2"/>
    <property type="match status" value="1"/>
</dbReference>
<dbReference type="Proteomes" id="UP000526307">
    <property type="component" value="Unassembled WGS sequence"/>
</dbReference>
<dbReference type="InterPro" id="IPR046473">
    <property type="entry name" value="Sgo0707-like_N2"/>
</dbReference>
<dbReference type="NCBIfam" id="TIGR04226">
    <property type="entry name" value="RrgB_K2N_iso_D2"/>
    <property type="match status" value="1"/>
</dbReference>
<feature type="domain" description="Sgo0707-like N2" evidence="10">
    <location>
        <begin position="219"/>
        <end position="300"/>
    </location>
</feature>
<dbReference type="Pfam" id="PF00746">
    <property type="entry name" value="Gram_pos_anchor"/>
    <property type="match status" value="1"/>
</dbReference>
<protein>
    <submittedName>
        <fullName evidence="11">Isopeptide-forming domain-containing fimbrial protein</fullName>
    </submittedName>
</protein>
<dbReference type="InterPro" id="IPR013783">
    <property type="entry name" value="Ig-like_fold"/>
</dbReference>
<sequence>MNTKVKSRSRLLLAFLMIVTMLFTGGAWMSFADNGGRMTVKGVEAGATVKAYKIVKQNNKGQWEPVLNGSINDVTKPTGKEIGKLATRLSELGTPVDMTVSGKDYTGTGTPGMYLVVVSKTKSTYVYNPMVVSVNFDGSGKHDGGTVDANSKFQFGPNAYAKRSEPSLDKEITGKENNPQVENDNTKHGDTLKPGDVTSFKITTDVPSYSQVYDNDKLKFEIKDTVSEGLDAPTDIKVADGNKTLVENTDYELVKSGKSFTVKLKKEYLLSGDSAKKVTVTYKAKLNSNATSGFDANTNKAEIKYSNSPSTEDDKDKTTYHYTFDIDGDVAGSKNIKGEEIVKVGVDKTTGELLTKKNITESSTVTGKLAGAKFTLYKADASGHKTNTVAGTATTDANGLMKFSKLDAGKYVLVETEAPAGYVLNDKEIPVEITAKLNAVTGILESYSVKINNEFTSTYKASYDGGTTLKTVDKSGDMTLFNNYKPGLLPTTGGMGTYLFMIVGGSLIAIAVSLHLKSRRKQEQ</sequence>
<gene>
    <name evidence="11" type="ORF">HW270_07060</name>
</gene>
<evidence type="ECO:0000256" key="6">
    <source>
        <dbReference type="SAM" id="Phobius"/>
    </source>
</evidence>
<dbReference type="EMBL" id="JABXYR010000002">
    <property type="protein sequence ID" value="NWO23823.1"/>
    <property type="molecule type" value="Genomic_DNA"/>
</dbReference>
<accession>A0A7Y9B159</accession>
<feature type="transmembrane region" description="Helical" evidence="6">
    <location>
        <begin position="495"/>
        <end position="516"/>
    </location>
</feature>
<keyword evidence="6" id="KW-0812">Transmembrane</keyword>
<evidence type="ECO:0000259" key="8">
    <source>
        <dbReference type="Pfam" id="PF17802"/>
    </source>
</evidence>
<evidence type="ECO:0000256" key="4">
    <source>
        <dbReference type="ARBA" id="ARBA00023088"/>
    </source>
</evidence>
<keyword evidence="1" id="KW-0134">Cell wall</keyword>
<keyword evidence="12" id="KW-1185">Reference proteome</keyword>
<feature type="domain" description="SpaA-like prealbumin fold" evidence="8">
    <location>
        <begin position="363"/>
        <end position="436"/>
    </location>
</feature>
<comment type="caution">
    <text evidence="11">The sequence shown here is derived from an EMBL/GenBank/DDBJ whole genome shotgun (WGS) entry which is preliminary data.</text>
</comment>
<evidence type="ECO:0000256" key="5">
    <source>
        <dbReference type="SAM" id="MobiDB-lite"/>
    </source>
</evidence>
<keyword evidence="6" id="KW-0472">Membrane</keyword>
<organism evidence="11 12">
    <name type="scientific">Mogibacterium timidum</name>
    <dbReference type="NCBI Taxonomy" id="35519"/>
    <lineage>
        <taxon>Bacteria</taxon>
        <taxon>Bacillati</taxon>
        <taxon>Bacillota</taxon>
        <taxon>Clostridia</taxon>
        <taxon>Peptostreptococcales</taxon>
        <taxon>Anaerovoracaceae</taxon>
        <taxon>Mogibacterium</taxon>
    </lineage>
</organism>
<evidence type="ECO:0000256" key="2">
    <source>
        <dbReference type="ARBA" id="ARBA00022525"/>
    </source>
</evidence>
<keyword evidence="6" id="KW-1133">Transmembrane helix</keyword>
<dbReference type="InterPro" id="IPR008966">
    <property type="entry name" value="Adhesion_dom_sf"/>
</dbReference>
<dbReference type="Pfam" id="PF18002">
    <property type="entry name" value="T6_Ig_like"/>
    <property type="match status" value="1"/>
</dbReference>
<feature type="region of interest" description="Disordered" evidence="5">
    <location>
        <begin position="170"/>
        <end position="192"/>
    </location>
</feature>
<evidence type="ECO:0000259" key="7">
    <source>
        <dbReference type="Pfam" id="PF00746"/>
    </source>
</evidence>
<keyword evidence="3" id="KW-0732">Signal</keyword>
<dbReference type="RefSeq" id="WP_178978729.1">
    <property type="nucleotide sequence ID" value="NZ_JABXYR010000002.1"/>
</dbReference>
<dbReference type="SUPFAM" id="SSF49478">
    <property type="entry name" value="Cna protein B-type domain"/>
    <property type="match status" value="1"/>
</dbReference>
<keyword evidence="4" id="KW-0572">Peptidoglycan-anchor</keyword>
<feature type="domain" description="Gram-positive cocci surface proteins LPxTG" evidence="7">
    <location>
        <begin position="485"/>
        <end position="523"/>
    </location>
</feature>
<dbReference type="InterPro" id="IPR041184">
    <property type="entry name" value="T6_Ig-like"/>
</dbReference>
<dbReference type="NCBIfam" id="TIGR01167">
    <property type="entry name" value="LPXTG_anchor"/>
    <property type="match status" value="1"/>
</dbReference>
<dbReference type="AlphaFoldDB" id="A0A7Y9B159"/>
<reference evidence="11 12" key="1">
    <citation type="submission" date="2020-06" db="EMBL/GenBank/DDBJ databases">
        <title>Mogibacterium timidum strain W9173 genomic sequence.</title>
        <authorList>
            <person name="Wade W.G."/>
            <person name="Johnston C.D."/>
            <person name="Chen T."/>
            <person name="Dewhirst F.E."/>
        </authorList>
    </citation>
    <scope>NUCLEOTIDE SEQUENCE [LARGE SCALE GENOMIC DNA]</scope>
    <source>
        <strain evidence="11 12">W9173</strain>
    </source>
</reference>
<evidence type="ECO:0000259" key="9">
    <source>
        <dbReference type="Pfam" id="PF18002"/>
    </source>
</evidence>
<keyword evidence="2" id="KW-0964">Secreted</keyword>
<dbReference type="SUPFAM" id="SSF49401">
    <property type="entry name" value="Bacterial adhesins"/>
    <property type="match status" value="1"/>
</dbReference>
<dbReference type="Pfam" id="PF17802">
    <property type="entry name" value="SpaA"/>
    <property type="match status" value="1"/>
</dbReference>
<evidence type="ECO:0000313" key="11">
    <source>
        <dbReference type="EMBL" id="NWO23823.1"/>
    </source>
</evidence>
<dbReference type="Gene3D" id="2.60.40.740">
    <property type="match status" value="1"/>
</dbReference>
<evidence type="ECO:0000256" key="3">
    <source>
        <dbReference type="ARBA" id="ARBA00022729"/>
    </source>
</evidence>
<evidence type="ECO:0000256" key="1">
    <source>
        <dbReference type="ARBA" id="ARBA00022512"/>
    </source>
</evidence>
<name>A0A7Y9B159_9FIRM</name>
<evidence type="ECO:0000313" key="12">
    <source>
        <dbReference type="Proteomes" id="UP000526307"/>
    </source>
</evidence>
<dbReference type="InterPro" id="IPR041033">
    <property type="entry name" value="SpaA_PFL_dom_1"/>
</dbReference>
<dbReference type="InterPro" id="IPR026466">
    <property type="entry name" value="Fim_isopep_form_D2_dom"/>
</dbReference>
<feature type="domain" description="T6 antigen Ig-like" evidence="9">
    <location>
        <begin position="33"/>
        <end position="162"/>
    </location>
</feature>
<dbReference type="InterPro" id="IPR019931">
    <property type="entry name" value="LPXTG_anchor"/>
</dbReference>